<sequence>MRWYEAKIKKLGHLPSPFPFSGFHKITWTPTLLQQLLCRHMYLTSRRISQCTTMLRSVLLSQHGGGTEKNRLVTTTGDELWCAS</sequence>
<protein>
    <submittedName>
        <fullName evidence="1">Uncharacterized protein</fullName>
    </submittedName>
</protein>
<keyword evidence="2" id="KW-1185">Reference proteome</keyword>
<dbReference type="AlphaFoldDB" id="A0A9D3M5M6"/>
<name>A0A9D3M5M6_ANGAN</name>
<evidence type="ECO:0000313" key="1">
    <source>
        <dbReference type="EMBL" id="KAG5839168.1"/>
    </source>
</evidence>
<accession>A0A9D3M5M6</accession>
<dbReference type="EMBL" id="JAFIRN010000011">
    <property type="protein sequence ID" value="KAG5839168.1"/>
    <property type="molecule type" value="Genomic_DNA"/>
</dbReference>
<gene>
    <name evidence="1" type="ORF">ANANG_G00202090</name>
</gene>
<reference evidence="1" key="1">
    <citation type="submission" date="2021-01" db="EMBL/GenBank/DDBJ databases">
        <title>A chromosome-scale assembly of European eel, Anguilla anguilla.</title>
        <authorList>
            <person name="Henkel C."/>
            <person name="Jong-Raadsen S.A."/>
            <person name="Dufour S."/>
            <person name="Weltzien F.-A."/>
            <person name="Palstra A.P."/>
            <person name="Pelster B."/>
            <person name="Spaink H.P."/>
            <person name="Van Den Thillart G.E."/>
            <person name="Jansen H."/>
            <person name="Zahm M."/>
            <person name="Klopp C."/>
            <person name="Cedric C."/>
            <person name="Louis A."/>
            <person name="Berthelot C."/>
            <person name="Parey E."/>
            <person name="Roest Crollius H."/>
            <person name="Montfort J."/>
            <person name="Robinson-Rechavi M."/>
            <person name="Bucao C."/>
            <person name="Bouchez O."/>
            <person name="Gislard M."/>
            <person name="Lluch J."/>
            <person name="Milhes M."/>
            <person name="Lampietro C."/>
            <person name="Lopez Roques C."/>
            <person name="Donnadieu C."/>
            <person name="Braasch I."/>
            <person name="Desvignes T."/>
            <person name="Postlethwait J."/>
            <person name="Bobe J."/>
            <person name="Guiguen Y."/>
            <person name="Dirks R."/>
        </authorList>
    </citation>
    <scope>NUCLEOTIDE SEQUENCE</scope>
    <source>
        <strain evidence="1">Tag_6206</strain>
        <tissue evidence="1">Liver</tissue>
    </source>
</reference>
<organism evidence="1 2">
    <name type="scientific">Anguilla anguilla</name>
    <name type="common">European freshwater eel</name>
    <name type="synonym">Muraena anguilla</name>
    <dbReference type="NCBI Taxonomy" id="7936"/>
    <lineage>
        <taxon>Eukaryota</taxon>
        <taxon>Metazoa</taxon>
        <taxon>Chordata</taxon>
        <taxon>Craniata</taxon>
        <taxon>Vertebrata</taxon>
        <taxon>Euteleostomi</taxon>
        <taxon>Actinopterygii</taxon>
        <taxon>Neopterygii</taxon>
        <taxon>Teleostei</taxon>
        <taxon>Anguilliformes</taxon>
        <taxon>Anguillidae</taxon>
        <taxon>Anguilla</taxon>
    </lineage>
</organism>
<proteinExistence type="predicted"/>
<evidence type="ECO:0000313" key="2">
    <source>
        <dbReference type="Proteomes" id="UP001044222"/>
    </source>
</evidence>
<dbReference type="Proteomes" id="UP001044222">
    <property type="component" value="Chromosome 11"/>
</dbReference>
<comment type="caution">
    <text evidence="1">The sequence shown here is derived from an EMBL/GenBank/DDBJ whole genome shotgun (WGS) entry which is preliminary data.</text>
</comment>